<dbReference type="Gene3D" id="3.20.20.370">
    <property type="entry name" value="Glycoside hydrolase/deacetylase"/>
    <property type="match status" value="1"/>
</dbReference>
<name>A0ABP2HY93_9BACT</name>
<dbReference type="Proteomes" id="UP000006462">
    <property type="component" value="Unassembled WGS sequence"/>
</dbReference>
<dbReference type="InterPro" id="IPR011330">
    <property type="entry name" value="Glyco_hydro/deAcase_b/a-brl"/>
</dbReference>
<organism evidence="3 4">
    <name type="scientific">Pyramidobacter piscolens W5455</name>
    <dbReference type="NCBI Taxonomy" id="352165"/>
    <lineage>
        <taxon>Bacteria</taxon>
        <taxon>Thermotogati</taxon>
        <taxon>Synergistota</taxon>
        <taxon>Synergistia</taxon>
        <taxon>Synergistales</taxon>
        <taxon>Dethiosulfovibrionaceae</taxon>
        <taxon>Pyramidobacter</taxon>
    </lineage>
</organism>
<evidence type="ECO:0000259" key="2">
    <source>
        <dbReference type="Pfam" id="PF01522"/>
    </source>
</evidence>
<dbReference type="RefSeq" id="WP_009164524.1">
    <property type="nucleotide sequence ID" value="NZ_ADFP01000051.1"/>
</dbReference>
<reference evidence="3 4" key="1">
    <citation type="submission" date="2009-12" db="EMBL/GenBank/DDBJ databases">
        <authorList>
            <person name="Shrivastava S."/>
            <person name="Madupu R."/>
            <person name="Durkin A.S."/>
            <person name="Torralba M."/>
            <person name="Methe B."/>
            <person name="Sutton G.G."/>
            <person name="Strausberg R.L."/>
            <person name="Nelson K.E."/>
        </authorList>
    </citation>
    <scope>NUCLEOTIDE SEQUENCE [LARGE SCALE GENOMIC DNA]</scope>
    <source>
        <strain evidence="3 4">W5455</strain>
    </source>
</reference>
<sequence>MFSHSNIAEVWNDRNGICTIISDDGFLDSGLLLNELCKKTQLHATIAGTVCFIEPNLKIWQNIEREGYLELVNHSYSHIPMNSFSKRTDEQAQLRHEILDAKAFYEEHFSTPAFTYVPPYNDISVAGNRFFKENGIFAVRCRPDGNNPLSPKYGEEEFNWLNLGMHDIGGGGYTTADRNSWVEVACQKHQWTIEMWHDVCRYKLTHCRPIWEKDAMEHLTFLAEKQSEGILWVAHFTKAAAYLHERQHCALHMLEQGPTQVRFSVDFTDAFLPRTLFTFPLTVKAYLKSPQAAPLCCVRESDNRKELLPVRQKSSEAYVLFDLVPGDSAVLYLIESDAPSLLEGASQSSPQGRARKKGPEAVNTDHSLQRLQELQTLQRELTYLKASRSFRIGRTITWLPRKVRGGIRCWQDHGFIYTFKRGWHKIRKKCF</sequence>
<keyword evidence="4" id="KW-1185">Reference proteome</keyword>
<dbReference type="SUPFAM" id="SSF88713">
    <property type="entry name" value="Glycoside hydrolase/deacetylase"/>
    <property type="match status" value="1"/>
</dbReference>
<dbReference type="EMBL" id="ADFP01000051">
    <property type="protein sequence ID" value="EFB91080.1"/>
    <property type="molecule type" value="Genomic_DNA"/>
</dbReference>
<evidence type="ECO:0000313" key="4">
    <source>
        <dbReference type="Proteomes" id="UP000006462"/>
    </source>
</evidence>
<feature type="region of interest" description="Disordered" evidence="1">
    <location>
        <begin position="343"/>
        <end position="364"/>
    </location>
</feature>
<evidence type="ECO:0000313" key="3">
    <source>
        <dbReference type="EMBL" id="EFB91080.1"/>
    </source>
</evidence>
<proteinExistence type="predicted"/>
<accession>A0ABP2HY93</accession>
<feature type="domain" description="NodB homology" evidence="2">
    <location>
        <begin position="36"/>
        <end position="125"/>
    </location>
</feature>
<dbReference type="Pfam" id="PF01522">
    <property type="entry name" value="Polysacc_deac_1"/>
    <property type="match status" value="1"/>
</dbReference>
<dbReference type="InterPro" id="IPR002509">
    <property type="entry name" value="NODB_dom"/>
</dbReference>
<gene>
    <name evidence="3" type="ORF">HMPREF7215_0672</name>
</gene>
<evidence type="ECO:0000256" key="1">
    <source>
        <dbReference type="SAM" id="MobiDB-lite"/>
    </source>
</evidence>
<comment type="caution">
    <text evidence="3">The sequence shown here is derived from an EMBL/GenBank/DDBJ whole genome shotgun (WGS) entry which is preliminary data.</text>
</comment>
<protein>
    <recommendedName>
        <fullName evidence="2">NodB homology domain-containing protein</fullName>
    </recommendedName>
</protein>